<dbReference type="InterPro" id="IPR036589">
    <property type="entry name" value="HCY_dom_sf"/>
</dbReference>
<organism evidence="7 8">
    <name type="scientific">[Torrubiella] hemipterigena</name>
    <dbReference type="NCBI Taxonomy" id="1531966"/>
    <lineage>
        <taxon>Eukaryota</taxon>
        <taxon>Fungi</taxon>
        <taxon>Dikarya</taxon>
        <taxon>Ascomycota</taxon>
        <taxon>Pezizomycotina</taxon>
        <taxon>Sordariomycetes</taxon>
        <taxon>Hypocreomycetidae</taxon>
        <taxon>Hypocreales</taxon>
        <taxon>Clavicipitaceae</taxon>
        <taxon>Clavicipitaceae incertae sedis</taxon>
        <taxon>'Torrubiella' clade</taxon>
    </lineage>
</organism>
<protein>
    <recommendedName>
        <fullName evidence="6">Hcy-binding domain-containing protein</fullName>
    </recommendedName>
</protein>
<keyword evidence="1" id="KW-0489">Methyltransferase</keyword>
<keyword evidence="3" id="KW-0479">Metal-binding</keyword>
<keyword evidence="8" id="KW-1185">Reference proteome</keyword>
<sequence>MTQVYILDGGLGTSLEQHYGVTFSQSRPLWSGDLVVSDPETLQRCQQDFGQIPVDILLTATYQTSFEGFSKTMTSEFPQGIPAAAVPRFVNRAVQIAEEAAIPSVKIALSVGPYGACMIPSQEYSGKYDVEHDSEDLLFQWHLRRFQLFAEIPDLTSRKRFLDKTKSLL</sequence>
<dbReference type="OrthoDB" id="4957393at2759"/>
<dbReference type="PANTHER" id="PTHR46015:SF1">
    <property type="entry name" value="HOMOCYSTEINE S-METHYLTRANSFERASE-LIKE ISOFORM 1"/>
    <property type="match status" value="1"/>
</dbReference>
<proteinExistence type="predicted"/>
<evidence type="ECO:0000256" key="1">
    <source>
        <dbReference type="ARBA" id="ARBA00022603"/>
    </source>
</evidence>
<dbReference type="Pfam" id="PF02574">
    <property type="entry name" value="S-methyl_trans"/>
    <property type="match status" value="1"/>
</dbReference>
<name>A0A0A1T7U8_9HYPO</name>
<evidence type="ECO:0000256" key="5">
    <source>
        <dbReference type="PROSITE-ProRule" id="PRU00333"/>
    </source>
</evidence>
<dbReference type="SUPFAM" id="SSF82282">
    <property type="entry name" value="Homocysteine S-methyltransferase"/>
    <property type="match status" value="1"/>
</dbReference>
<gene>
    <name evidence="7" type="ORF">VHEMI06632</name>
</gene>
<dbReference type="InterPro" id="IPR003726">
    <property type="entry name" value="HCY_dom"/>
</dbReference>
<comment type="caution">
    <text evidence="5">Lacks conserved residue(s) required for the propagation of feature annotation.</text>
</comment>
<dbReference type="EMBL" id="CDHN01000003">
    <property type="protein sequence ID" value="CEJ90879.1"/>
    <property type="molecule type" value="Genomic_DNA"/>
</dbReference>
<reference evidence="7 8" key="1">
    <citation type="journal article" date="2015" name="Genome Announc.">
        <title>Draft Genome Sequence and Gene Annotation of the Entomopathogenic Fungus Verticillium hemipterigenum.</title>
        <authorList>
            <person name="Horn F."/>
            <person name="Habel A."/>
            <person name="Scharf D.H."/>
            <person name="Dworschak J."/>
            <person name="Brakhage A.A."/>
            <person name="Guthke R."/>
            <person name="Hertweck C."/>
            <person name="Linde J."/>
        </authorList>
    </citation>
    <scope>NUCLEOTIDE SEQUENCE [LARGE SCALE GENOMIC DNA]</scope>
</reference>
<evidence type="ECO:0000256" key="3">
    <source>
        <dbReference type="ARBA" id="ARBA00022723"/>
    </source>
</evidence>
<evidence type="ECO:0000256" key="2">
    <source>
        <dbReference type="ARBA" id="ARBA00022679"/>
    </source>
</evidence>
<dbReference type="AlphaFoldDB" id="A0A0A1T7U8"/>
<evidence type="ECO:0000313" key="8">
    <source>
        <dbReference type="Proteomes" id="UP000039046"/>
    </source>
</evidence>
<keyword evidence="2" id="KW-0808">Transferase</keyword>
<evidence type="ECO:0000256" key="4">
    <source>
        <dbReference type="ARBA" id="ARBA00022833"/>
    </source>
</evidence>
<evidence type="ECO:0000259" key="6">
    <source>
        <dbReference type="PROSITE" id="PS50970"/>
    </source>
</evidence>
<dbReference type="GO" id="GO:0032259">
    <property type="term" value="P:methylation"/>
    <property type="evidence" value="ECO:0007669"/>
    <property type="project" value="UniProtKB-KW"/>
</dbReference>
<evidence type="ECO:0000313" key="7">
    <source>
        <dbReference type="EMBL" id="CEJ90879.1"/>
    </source>
</evidence>
<dbReference type="InterPro" id="IPR051486">
    <property type="entry name" value="Hcy_S-methyltransferase"/>
</dbReference>
<keyword evidence="4" id="KW-0862">Zinc</keyword>
<feature type="domain" description="Hcy-binding" evidence="6">
    <location>
        <begin position="1"/>
        <end position="169"/>
    </location>
</feature>
<accession>A0A0A1T7U8</accession>
<dbReference type="GO" id="GO:0008898">
    <property type="term" value="F:S-adenosylmethionine-homocysteine S-methyltransferase activity"/>
    <property type="evidence" value="ECO:0007669"/>
    <property type="project" value="TreeGrafter"/>
</dbReference>
<dbReference type="GO" id="GO:0046872">
    <property type="term" value="F:metal ion binding"/>
    <property type="evidence" value="ECO:0007669"/>
    <property type="project" value="UniProtKB-KW"/>
</dbReference>
<dbReference type="STRING" id="1531966.A0A0A1T7U8"/>
<dbReference type="HOGENOM" id="CLU_090755_0_0_1"/>
<dbReference type="Proteomes" id="UP000039046">
    <property type="component" value="Unassembled WGS sequence"/>
</dbReference>
<dbReference type="PROSITE" id="PS50970">
    <property type="entry name" value="HCY"/>
    <property type="match status" value="1"/>
</dbReference>
<dbReference type="GO" id="GO:0033528">
    <property type="term" value="P:S-methylmethionine cycle"/>
    <property type="evidence" value="ECO:0007669"/>
    <property type="project" value="TreeGrafter"/>
</dbReference>
<dbReference type="GO" id="GO:0009086">
    <property type="term" value="P:methionine biosynthetic process"/>
    <property type="evidence" value="ECO:0007669"/>
    <property type="project" value="TreeGrafter"/>
</dbReference>
<dbReference type="Gene3D" id="3.20.20.330">
    <property type="entry name" value="Homocysteine-binding-like domain"/>
    <property type="match status" value="1"/>
</dbReference>
<dbReference type="PANTHER" id="PTHR46015">
    <property type="entry name" value="ZGC:172121"/>
    <property type="match status" value="1"/>
</dbReference>